<dbReference type="Proteomes" id="UP001148662">
    <property type="component" value="Unassembled WGS sequence"/>
</dbReference>
<evidence type="ECO:0000313" key="1">
    <source>
        <dbReference type="EMBL" id="KAJ3540631.1"/>
    </source>
</evidence>
<accession>A0ACC1SIP8</accession>
<organism evidence="1 2">
    <name type="scientific">Phlebia brevispora</name>
    <dbReference type="NCBI Taxonomy" id="194682"/>
    <lineage>
        <taxon>Eukaryota</taxon>
        <taxon>Fungi</taxon>
        <taxon>Dikarya</taxon>
        <taxon>Basidiomycota</taxon>
        <taxon>Agaricomycotina</taxon>
        <taxon>Agaricomycetes</taxon>
        <taxon>Polyporales</taxon>
        <taxon>Meruliaceae</taxon>
        <taxon>Phlebia</taxon>
    </lineage>
</organism>
<protein>
    <submittedName>
        <fullName evidence="1">Uncharacterized protein</fullName>
    </submittedName>
</protein>
<gene>
    <name evidence="1" type="ORF">NM688_g6202</name>
</gene>
<proteinExistence type="predicted"/>
<evidence type="ECO:0000313" key="2">
    <source>
        <dbReference type="Proteomes" id="UP001148662"/>
    </source>
</evidence>
<reference evidence="1" key="1">
    <citation type="submission" date="2022-07" db="EMBL/GenBank/DDBJ databases">
        <title>Genome Sequence of Phlebia brevispora.</title>
        <authorList>
            <person name="Buettner E."/>
        </authorList>
    </citation>
    <scope>NUCLEOTIDE SEQUENCE</scope>
    <source>
        <strain evidence="1">MPL23</strain>
    </source>
</reference>
<keyword evidence="2" id="KW-1185">Reference proteome</keyword>
<name>A0ACC1SIP8_9APHY</name>
<comment type="caution">
    <text evidence="1">The sequence shown here is derived from an EMBL/GenBank/DDBJ whole genome shotgun (WGS) entry which is preliminary data.</text>
</comment>
<dbReference type="EMBL" id="JANHOG010001241">
    <property type="protein sequence ID" value="KAJ3540631.1"/>
    <property type="molecule type" value="Genomic_DNA"/>
</dbReference>
<sequence>MASTPCPLVACERIPRTSGCIEFPPSRFRPARRSEYFRDHAPTGRNNQSHLPSLTTTLSSLSSLLKMSFGRAITLSSGAKIPQIGLGTWLSKPKEVENAVEFAIRHGYRHIDCALIYQNQHEVGAALKRVIPSVVKREDLFITSKLWNHSHNPENVEKELDETLSQLGLDYVDLYLVHWPVTFPPGKLFTAHATKPEIAIDANGPSLVETWKAMIDLKKTGKVKTIGVSNFSIPHIKGIAEATGVWPAVNQVERHPLNPQPELLAFCKEHNIHITAYSPLGNNVIGAKKIIDYDQVGAIAKKLGATPAQVLIAWGGVRRMLCDPEETWLVGAWCPVLLINATLTDRIISNFQQVELTQEQFEAVNAIGKNNHLRFNVPFRYCTEADPKWDVNIFDEPDEKQATHHVKIF</sequence>